<dbReference type="EMBL" id="MNPL01021887">
    <property type="protein sequence ID" value="OQR69191.1"/>
    <property type="molecule type" value="Genomic_DNA"/>
</dbReference>
<accession>A0A1V9X744</accession>
<evidence type="ECO:0000313" key="1">
    <source>
        <dbReference type="EMBL" id="OQR69191.1"/>
    </source>
</evidence>
<dbReference type="InParanoid" id="A0A1V9X744"/>
<dbReference type="AlphaFoldDB" id="A0A1V9X744"/>
<protein>
    <submittedName>
        <fullName evidence="1">Uncharacterized protein</fullName>
    </submittedName>
</protein>
<dbReference type="Proteomes" id="UP000192247">
    <property type="component" value="Unassembled WGS sequence"/>
</dbReference>
<name>A0A1V9X744_9ACAR</name>
<gene>
    <name evidence="1" type="ORF">BIW11_04421</name>
</gene>
<keyword evidence="2" id="KW-1185">Reference proteome</keyword>
<organism evidence="1 2">
    <name type="scientific">Tropilaelaps mercedesae</name>
    <dbReference type="NCBI Taxonomy" id="418985"/>
    <lineage>
        <taxon>Eukaryota</taxon>
        <taxon>Metazoa</taxon>
        <taxon>Ecdysozoa</taxon>
        <taxon>Arthropoda</taxon>
        <taxon>Chelicerata</taxon>
        <taxon>Arachnida</taxon>
        <taxon>Acari</taxon>
        <taxon>Parasitiformes</taxon>
        <taxon>Mesostigmata</taxon>
        <taxon>Gamasina</taxon>
        <taxon>Dermanyssoidea</taxon>
        <taxon>Laelapidae</taxon>
        <taxon>Tropilaelaps</taxon>
    </lineage>
</organism>
<comment type="caution">
    <text evidence="1">The sequence shown here is derived from an EMBL/GenBank/DDBJ whole genome shotgun (WGS) entry which is preliminary data.</text>
</comment>
<reference evidence="1 2" key="1">
    <citation type="journal article" date="2017" name="Gigascience">
        <title>Draft genome of the honey bee ectoparasitic mite, Tropilaelaps mercedesae, is shaped by the parasitic life history.</title>
        <authorList>
            <person name="Dong X."/>
            <person name="Armstrong S.D."/>
            <person name="Xia D."/>
            <person name="Makepeace B.L."/>
            <person name="Darby A.C."/>
            <person name="Kadowaki T."/>
        </authorList>
    </citation>
    <scope>NUCLEOTIDE SEQUENCE [LARGE SCALE GENOMIC DNA]</scope>
    <source>
        <strain evidence="1">Wuxi-XJTLU</strain>
    </source>
</reference>
<evidence type="ECO:0000313" key="2">
    <source>
        <dbReference type="Proteomes" id="UP000192247"/>
    </source>
</evidence>
<sequence length="70" mass="7963">MTAKLLHSTYVLLPTIRPYLYPDPKRSQMDCHRGCCYPGLVCSRKLGRCASIFHFNDIERGTRSLPSPHG</sequence>
<proteinExistence type="predicted"/>